<evidence type="ECO:0000313" key="1">
    <source>
        <dbReference type="EMBL" id="KAF5848654.1"/>
    </source>
</evidence>
<organism evidence="1 2">
    <name type="scientific">Cochliobolus sativus</name>
    <name type="common">Common root rot and spot blotch fungus</name>
    <name type="synonym">Bipolaris sorokiniana</name>
    <dbReference type="NCBI Taxonomy" id="45130"/>
    <lineage>
        <taxon>Eukaryota</taxon>
        <taxon>Fungi</taxon>
        <taxon>Dikarya</taxon>
        <taxon>Ascomycota</taxon>
        <taxon>Pezizomycotina</taxon>
        <taxon>Dothideomycetes</taxon>
        <taxon>Pleosporomycetidae</taxon>
        <taxon>Pleosporales</taxon>
        <taxon>Pleosporineae</taxon>
        <taxon>Pleosporaceae</taxon>
        <taxon>Bipolaris</taxon>
    </lineage>
</organism>
<gene>
    <name evidence="1" type="ORF">GGP41_009754</name>
</gene>
<proteinExistence type="predicted"/>
<reference evidence="1" key="1">
    <citation type="submission" date="2019-11" db="EMBL/GenBank/DDBJ databases">
        <title>Bipolaris sorokiniana Genome sequencing.</title>
        <authorList>
            <person name="Wang H."/>
        </authorList>
    </citation>
    <scope>NUCLEOTIDE SEQUENCE</scope>
</reference>
<comment type="caution">
    <text evidence="1">The sequence shown here is derived from an EMBL/GenBank/DDBJ whole genome shotgun (WGS) entry which is preliminary data.</text>
</comment>
<dbReference type="AlphaFoldDB" id="A0A8H6DUQ3"/>
<accession>A0A8H6DUQ3</accession>
<dbReference type="EMBL" id="WNKQ01000010">
    <property type="protein sequence ID" value="KAF5848654.1"/>
    <property type="molecule type" value="Genomic_DNA"/>
</dbReference>
<name>A0A8H6DUQ3_COCSA</name>
<evidence type="ECO:0000313" key="2">
    <source>
        <dbReference type="Proteomes" id="UP000624244"/>
    </source>
</evidence>
<sequence>MFEVTSNFLTFSFYQYEWFKCSPTSKFANMLCCATMMWTSKGFPSLSRQCDQWTQHNLIYLFEVILSSRNNTARDRSLLIALSFDI</sequence>
<protein>
    <submittedName>
        <fullName evidence="1">Uncharacterized protein</fullName>
    </submittedName>
</protein>
<dbReference type="Proteomes" id="UP000624244">
    <property type="component" value="Unassembled WGS sequence"/>
</dbReference>